<organism evidence="6 7">
    <name type="scientific">Azospirillum endophyticum</name>
    <dbReference type="NCBI Taxonomy" id="2800326"/>
    <lineage>
        <taxon>Bacteria</taxon>
        <taxon>Pseudomonadati</taxon>
        <taxon>Pseudomonadota</taxon>
        <taxon>Alphaproteobacteria</taxon>
        <taxon>Rhodospirillales</taxon>
        <taxon>Azospirillaceae</taxon>
        <taxon>Azospirillum</taxon>
    </lineage>
</organism>
<dbReference type="InterPro" id="IPR036388">
    <property type="entry name" value="WH-like_DNA-bd_sf"/>
</dbReference>
<evidence type="ECO:0000256" key="3">
    <source>
        <dbReference type="ARBA" id="ARBA00023125"/>
    </source>
</evidence>
<sequence>MRGGDFNELAAFLCVAEERSFRRAAERLGMSPSALSHTIRALEQRLGARLLNRTTRSVAPTEAGQVLFDRLRPAIEEIGAAVRDVGACQAQPRGLVRVNLPRVAARLLVTPMLPAFRAAYPDVRLDLVIDDSITDIVGAGFDAGIRSGGLVQQDMIAVRLTPELRMAVVGSPAYFAGRPPPEHPQDLRDHPCLTYRWDDTGVLQRWEFQGPAGAIFVAVESVITANETDFLLDAARQGAGLAYIEENSAKPSIEDGELVQVLGDWCRPFSGFHLYYINRPHMPAALRAFVDAIKSSVSTNGHRRPAGPGSGRGMA</sequence>
<dbReference type="PRINTS" id="PR00039">
    <property type="entry name" value="HTHLYSR"/>
</dbReference>
<comment type="similarity">
    <text evidence="1">Belongs to the LysR transcriptional regulatory family.</text>
</comment>
<evidence type="ECO:0000313" key="7">
    <source>
        <dbReference type="Proteomes" id="UP000652760"/>
    </source>
</evidence>
<gene>
    <name evidence="6" type="ORF">JHL17_23255</name>
</gene>
<evidence type="ECO:0000259" key="5">
    <source>
        <dbReference type="PROSITE" id="PS50931"/>
    </source>
</evidence>
<dbReference type="SUPFAM" id="SSF53850">
    <property type="entry name" value="Periplasmic binding protein-like II"/>
    <property type="match status" value="1"/>
</dbReference>
<dbReference type="PROSITE" id="PS50931">
    <property type="entry name" value="HTH_LYSR"/>
    <property type="match status" value="1"/>
</dbReference>
<dbReference type="RefSeq" id="WP_200196842.1">
    <property type="nucleotide sequence ID" value="NZ_JAENHM010000061.1"/>
</dbReference>
<dbReference type="PANTHER" id="PTHR30537">
    <property type="entry name" value="HTH-TYPE TRANSCRIPTIONAL REGULATOR"/>
    <property type="match status" value="1"/>
</dbReference>
<evidence type="ECO:0000256" key="2">
    <source>
        <dbReference type="ARBA" id="ARBA00023015"/>
    </source>
</evidence>
<evidence type="ECO:0000313" key="6">
    <source>
        <dbReference type="EMBL" id="MBK1840326.1"/>
    </source>
</evidence>
<dbReference type="Proteomes" id="UP000652760">
    <property type="component" value="Unassembled WGS sequence"/>
</dbReference>
<keyword evidence="7" id="KW-1185">Reference proteome</keyword>
<evidence type="ECO:0000256" key="1">
    <source>
        <dbReference type="ARBA" id="ARBA00009437"/>
    </source>
</evidence>
<dbReference type="EMBL" id="JAENHM010000061">
    <property type="protein sequence ID" value="MBK1840326.1"/>
    <property type="molecule type" value="Genomic_DNA"/>
</dbReference>
<keyword evidence="3" id="KW-0238">DNA-binding</keyword>
<name>A0ABS1FA87_9PROT</name>
<dbReference type="CDD" id="cd08474">
    <property type="entry name" value="PBP2_CrgA_like_5"/>
    <property type="match status" value="1"/>
</dbReference>
<keyword evidence="4" id="KW-0804">Transcription</keyword>
<dbReference type="Pfam" id="PF03466">
    <property type="entry name" value="LysR_substrate"/>
    <property type="match status" value="1"/>
</dbReference>
<dbReference type="PANTHER" id="PTHR30537:SF1">
    <property type="entry name" value="HTH-TYPE TRANSCRIPTIONAL REGULATOR PGRR"/>
    <property type="match status" value="1"/>
</dbReference>
<protein>
    <submittedName>
        <fullName evidence="6">LysR family transcriptional regulator</fullName>
    </submittedName>
</protein>
<dbReference type="InterPro" id="IPR005119">
    <property type="entry name" value="LysR_subst-bd"/>
</dbReference>
<keyword evidence="2" id="KW-0805">Transcription regulation</keyword>
<dbReference type="InterPro" id="IPR036390">
    <property type="entry name" value="WH_DNA-bd_sf"/>
</dbReference>
<dbReference type="Gene3D" id="3.40.190.290">
    <property type="match status" value="1"/>
</dbReference>
<accession>A0ABS1FA87</accession>
<reference evidence="7" key="1">
    <citation type="submission" date="2021-01" db="EMBL/GenBank/DDBJ databases">
        <title>Genome public.</title>
        <authorList>
            <person name="Liu C."/>
            <person name="Sun Q."/>
        </authorList>
    </citation>
    <scope>NUCLEOTIDE SEQUENCE [LARGE SCALE GENOMIC DNA]</scope>
    <source>
        <strain evidence="7">YIM B02556</strain>
    </source>
</reference>
<feature type="domain" description="HTH lysR-type" evidence="5">
    <location>
        <begin position="1"/>
        <end position="61"/>
    </location>
</feature>
<dbReference type="SUPFAM" id="SSF46785">
    <property type="entry name" value="Winged helix' DNA-binding domain"/>
    <property type="match status" value="1"/>
</dbReference>
<dbReference type="Pfam" id="PF00126">
    <property type="entry name" value="HTH_1"/>
    <property type="match status" value="1"/>
</dbReference>
<proteinExistence type="inferred from homology"/>
<evidence type="ECO:0000256" key="4">
    <source>
        <dbReference type="ARBA" id="ARBA00023163"/>
    </source>
</evidence>
<dbReference type="Gene3D" id="1.10.10.10">
    <property type="entry name" value="Winged helix-like DNA-binding domain superfamily/Winged helix DNA-binding domain"/>
    <property type="match status" value="1"/>
</dbReference>
<dbReference type="InterPro" id="IPR058163">
    <property type="entry name" value="LysR-type_TF_proteobact-type"/>
</dbReference>
<dbReference type="InterPro" id="IPR000847">
    <property type="entry name" value="LysR_HTH_N"/>
</dbReference>
<comment type="caution">
    <text evidence="6">The sequence shown here is derived from an EMBL/GenBank/DDBJ whole genome shotgun (WGS) entry which is preliminary data.</text>
</comment>